<dbReference type="GO" id="GO:0030479">
    <property type="term" value="C:actin cortical patch"/>
    <property type="evidence" value="ECO:0007669"/>
    <property type="project" value="EnsemblFungi"/>
</dbReference>
<dbReference type="GO" id="GO:0034316">
    <property type="term" value="P:negative regulation of Arp2/3 complex-mediated actin nucleation"/>
    <property type="evidence" value="ECO:0007669"/>
    <property type="project" value="EnsemblFungi"/>
</dbReference>
<dbReference type="VEuPathDB" id="FungiDB:HGUI_00787"/>
<evidence type="ECO:0000256" key="5">
    <source>
        <dbReference type="SAM" id="Coils"/>
    </source>
</evidence>
<dbReference type="Gene3D" id="2.130.10.10">
    <property type="entry name" value="YVTN repeat-like/Quinoprotein amine dehydrogenase"/>
    <property type="match status" value="1"/>
</dbReference>
<dbReference type="SUPFAM" id="SSF50978">
    <property type="entry name" value="WD40 repeat-like"/>
    <property type="match status" value="1"/>
</dbReference>
<dbReference type="Proteomes" id="UP000183365">
    <property type="component" value="Unassembled WGS sequence"/>
</dbReference>
<sequence>MKVSKFNNVYGETKAYKKFTGLKLSNTAPDSTLVKSNGKYLSCIWVSRGGGAFAIIPMTNPKNSKDLHIKVPDIFPLFRGHKDQVLDVDFDPFDQQRCVSCSNDSDIYVWDIPQDFSIFDNDEQTDFQEPVRKLDKHTKKVLQVLYHPLAKDILASTSMDKTVKIWNVASGDVIYSLDHPDWVTSISFNYNGKYLATCCKDKKLRIYSFEGEGEPTLIKTFTTHPSPKNSKCCFIGMNEVMTVGFNGPERQFALWNVDEQESDSKPYTGFMNVDVSPSVMLPFADKSLNILLLAGKGDSTIKLYERLPNGELNLLTDFTSNEPQKGFCISPRFSFNTDVHKNEIFRGYRTLNDKAVEEISFKCPLKTDKFQEDIYPDGPSFEPTLSADEWITHKSRGELLPLVFSFKDLYDGNELSFTTASSVPSSTLNTPKVDKSEKKAKTPESKINTNDLSIKQITPSTPTPAHRQRDLIKKYEKEEESLGKENKINKLLAKASNLDDINNAEDPSKNNSTGDDEEWDIIETNTKGVENAQVKTPSKAPNSEVERKETLTPPSKQGYKEPVAEADVKTPSKKTATEADVKTPSKKTATEADVKTPSKKTATEADVKTPSKKTATEADVKSLSTPKTLSIKQSVEKLSGLVLDLTTIIEGLKKANLEKDERLKALEMKVDQLMTKK</sequence>
<feature type="region of interest" description="Disordered" evidence="6">
    <location>
        <begin position="420"/>
        <end position="469"/>
    </location>
</feature>
<dbReference type="Pfam" id="PF08953">
    <property type="entry name" value="DUF1899"/>
    <property type="match status" value="1"/>
</dbReference>
<feature type="compositionally biased region" description="Polar residues" evidence="6">
    <location>
        <begin position="420"/>
        <end position="430"/>
    </location>
</feature>
<dbReference type="GO" id="GO:2000601">
    <property type="term" value="P:positive regulation of Arp2/3 complex-mediated actin nucleation"/>
    <property type="evidence" value="ECO:0007669"/>
    <property type="project" value="EnsemblFungi"/>
</dbReference>
<evidence type="ECO:0000313" key="8">
    <source>
        <dbReference type="EMBL" id="SGZ38587.1"/>
    </source>
</evidence>
<reference evidence="9" key="1">
    <citation type="submission" date="2016-11" db="EMBL/GenBank/DDBJ databases">
        <authorList>
            <person name="Guldener U."/>
        </authorList>
    </citation>
    <scope>NUCLEOTIDE SEQUENCE [LARGE SCALE GENOMIC DNA]</scope>
</reference>
<evidence type="ECO:0000313" key="9">
    <source>
        <dbReference type="Proteomes" id="UP000183365"/>
    </source>
</evidence>
<proteinExistence type="inferred from homology"/>
<dbReference type="OrthoDB" id="1850764at2759"/>
<keyword evidence="9" id="KW-1185">Reference proteome</keyword>
<dbReference type="GO" id="GO:0007017">
    <property type="term" value="P:microtubule-based process"/>
    <property type="evidence" value="ECO:0007669"/>
    <property type="project" value="EnsemblFungi"/>
</dbReference>
<feature type="compositionally biased region" description="Polar residues" evidence="6">
    <location>
        <begin position="445"/>
        <end position="460"/>
    </location>
</feature>
<accession>A0A1L0B0U1</accession>
<dbReference type="GO" id="GO:0008017">
    <property type="term" value="F:microtubule binding"/>
    <property type="evidence" value="ECO:0007669"/>
    <property type="project" value="EnsemblFungi"/>
</dbReference>
<dbReference type="Pfam" id="PF16300">
    <property type="entry name" value="WD40_4"/>
    <property type="match status" value="1"/>
</dbReference>
<dbReference type="GO" id="GO:0030674">
    <property type="term" value="F:protein-macromolecule adaptor activity"/>
    <property type="evidence" value="ECO:0007669"/>
    <property type="project" value="EnsemblFungi"/>
</dbReference>
<evidence type="ECO:0000256" key="3">
    <source>
        <dbReference type="PROSITE-ProRule" id="PRU00221"/>
    </source>
</evidence>
<feature type="repeat" description="WD" evidence="3">
    <location>
        <begin position="78"/>
        <end position="112"/>
    </location>
</feature>
<protein>
    <recommendedName>
        <fullName evidence="4">Coronin</fullName>
    </recommendedName>
</protein>
<dbReference type="InterPro" id="IPR015048">
    <property type="entry name" value="DUF1899"/>
</dbReference>
<dbReference type="Pfam" id="PF00400">
    <property type="entry name" value="WD40"/>
    <property type="match status" value="3"/>
</dbReference>
<dbReference type="GO" id="GO:0007015">
    <property type="term" value="P:actin filament organization"/>
    <property type="evidence" value="ECO:0007669"/>
    <property type="project" value="EnsemblFungi"/>
</dbReference>
<evidence type="ECO:0000259" key="7">
    <source>
        <dbReference type="SMART" id="SM01166"/>
    </source>
</evidence>
<feature type="compositionally biased region" description="Basic and acidic residues" evidence="6">
    <location>
        <begin position="558"/>
        <end position="620"/>
    </location>
</feature>
<keyword evidence="2 4" id="KW-0677">Repeat</keyword>
<evidence type="ECO:0000256" key="2">
    <source>
        <dbReference type="ARBA" id="ARBA00022737"/>
    </source>
</evidence>
<dbReference type="InterPro" id="IPR015505">
    <property type="entry name" value="Coronin"/>
</dbReference>
<feature type="domain" description="DUF1899" evidence="7">
    <location>
        <begin position="1"/>
        <end position="62"/>
    </location>
</feature>
<evidence type="ECO:0000256" key="4">
    <source>
        <dbReference type="RuleBase" id="RU280818"/>
    </source>
</evidence>
<dbReference type="InterPro" id="IPR036322">
    <property type="entry name" value="WD40_repeat_dom_sf"/>
</dbReference>
<dbReference type="GO" id="GO:0051015">
    <property type="term" value="F:actin filament binding"/>
    <property type="evidence" value="ECO:0007669"/>
    <property type="project" value="EnsemblFungi"/>
</dbReference>
<keyword evidence="5" id="KW-0175">Coiled coil</keyword>
<feature type="region of interest" description="Disordered" evidence="6">
    <location>
        <begin position="525"/>
        <end position="625"/>
    </location>
</feature>
<feature type="repeat" description="WD" evidence="3">
    <location>
        <begin position="176"/>
        <end position="210"/>
    </location>
</feature>
<name>A0A1L0B0U1_9ASCO</name>
<dbReference type="GO" id="GO:0071933">
    <property type="term" value="F:Arp2/3 complex binding"/>
    <property type="evidence" value="ECO:0007669"/>
    <property type="project" value="EnsemblFungi"/>
</dbReference>
<evidence type="ECO:0000256" key="6">
    <source>
        <dbReference type="SAM" id="MobiDB-lite"/>
    </source>
</evidence>
<feature type="compositionally biased region" description="Polar residues" evidence="6">
    <location>
        <begin position="525"/>
        <end position="541"/>
    </location>
</feature>
<dbReference type="InterPro" id="IPR015943">
    <property type="entry name" value="WD40/YVTN_repeat-like_dom_sf"/>
</dbReference>
<feature type="coiled-coil region" evidence="5">
    <location>
        <begin position="649"/>
        <end position="676"/>
    </location>
</feature>
<dbReference type="SMART" id="SM01166">
    <property type="entry name" value="DUF1899"/>
    <property type="match status" value="1"/>
</dbReference>
<dbReference type="PROSITE" id="PS50082">
    <property type="entry name" value="WD_REPEATS_2"/>
    <property type="match status" value="3"/>
</dbReference>
<comment type="similarity">
    <text evidence="4">Belongs to the WD repeat coronin family.</text>
</comment>
<dbReference type="SMART" id="SM00320">
    <property type="entry name" value="WD40"/>
    <property type="match status" value="3"/>
</dbReference>
<dbReference type="PANTHER" id="PTHR10856">
    <property type="entry name" value="CORONIN"/>
    <property type="match status" value="1"/>
</dbReference>
<dbReference type="PANTHER" id="PTHR10856:SF0">
    <property type="entry name" value="CORONIN"/>
    <property type="match status" value="1"/>
</dbReference>
<dbReference type="PROSITE" id="PS50294">
    <property type="entry name" value="WD_REPEATS_REGION"/>
    <property type="match status" value="2"/>
</dbReference>
<dbReference type="InterPro" id="IPR001680">
    <property type="entry name" value="WD40_rpt"/>
</dbReference>
<dbReference type="GO" id="GO:0051666">
    <property type="term" value="P:actin cortical patch localization"/>
    <property type="evidence" value="ECO:0007669"/>
    <property type="project" value="EnsemblFungi"/>
</dbReference>
<dbReference type="AlphaFoldDB" id="A0A1L0B0U1"/>
<dbReference type="InterPro" id="IPR019775">
    <property type="entry name" value="WD40_repeat_CS"/>
</dbReference>
<dbReference type="PROSITE" id="PS00678">
    <property type="entry name" value="WD_REPEATS_1"/>
    <property type="match status" value="2"/>
</dbReference>
<feature type="compositionally biased region" description="Basic and acidic residues" evidence="6">
    <location>
        <begin position="432"/>
        <end position="444"/>
    </location>
</feature>
<dbReference type="SMART" id="SM01167">
    <property type="entry name" value="DUF1900"/>
    <property type="match status" value="1"/>
</dbReference>
<feature type="repeat" description="WD" evidence="3">
    <location>
        <begin position="134"/>
        <end position="176"/>
    </location>
</feature>
<dbReference type="GO" id="GO:0071846">
    <property type="term" value="P:actin filament debranching"/>
    <property type="evidence" value="ECO:0007669"/>
    <property type="project" value="EnsemblFungi"/>
</dbReference>
<gene>
    <name evidence="8" type="ORF">HGUI_00787</name>
</gene>
<evidence type="ECO:0000256" key="1">
    <source>
        <dbReference type="ARBA" id="ARBA00022574"/>
    </source>
</evidence>
<keyword evidence="1 3" id="KW-0853">WD repeat</keyword>
<organism evidence="8 9">
    <name type="scientific">Hanseniaspora guilliermondii</name>
    <dbReference type="NCBI Taxonomy" id="56406"/>
    <lineage>
        <taxon>Eukaryota</taxon>
        <taxon>Fungi</taxon>
        <taxon>Dikarya</taxon>
        <taxon>Ascomycota</taxon>
        <taxon>Saccharomycotina</taxon>
        <taxon>Saccharomycetes</taxon>
        <taxon>Saccharomycodales</taxon>
        <taxon>Saccharomycodaceae</taxon>
        <taxon>Hanseniaspora</taxon>
    </lineage>
</organism>
<dbReference type="EMBL" id="FQNF01000009">
    <property type="protein sequence ID" value="SGZ38587.1"/>
    <property type="molecule type" value="Genomic_DNA"/>
</dbReference>